<dbReference type="InterPro" id="IPR000873">
    <property type="entry name" value="AMP-dep_synth/lig_dom"/>
</dbReference>
<evidence type="ECO:0000313" key="4">
    <source>
        <dbReference type="EMBL" id="SCL27491.1"/>
    </source>
</evidence>
<sequence length="550" mass="58450">MSGRQRGSTTPGQVGLLIGSSADFAVAMFAAWRTGLGILPLPVGFPDDRLRGMVEDSRPLAVLASPDQLARAAHLVGNCPGVPVVALDAAGPPAPPPPATDHPSFTVYTSGSTGRPKGVAIRQRQTEILVAWEAQAWQLGPWVRMAQTLSLGFDFGLQEVFTALPGGGCLVVPTAADRRNALAYANFLRREAVTVLFTTPSFADELGAARVPLPDLRLVLIGGEVLRWSTVEALERLVGPECRLVNGYGPTEATVNCLAYDIPRGRSGSAEVSDVVPVGRASSAATIHLLDEHGLPVPVGAVGQISIGGPGVADGYLNQPELTARRFVPGPPGTVGPVYRSGDLAYLRPDGHFVVTGRTDRQVKLRGYRVEQGEIEWALRQVDGVVSAAVRVVGRPARLVAVVTGTVEVRAVLDDLARRLPAPMLPDNVLVLDELPLTPNGKLDDDAVQRLAETVAQQALPVTEVSTAQLEEIVCRVWREVLELATVDPVRNVFDQGAHSLAATRAHGQLQALLGLPFPVSDLFEYPCPRQLAARLGGYRREPADAARAT</sequence>
<dbReference type="PANTHER" id="PTHR45527">
    <property type="entry name" value="NONRIBOSOMAL PEPTIDE SYNTHETASE"/>
    <property type="match status" value="1"/>
</dbReference>
<dbReference type="InterPro" id="IPR045851">
    <property type="entry name" value="AMP-bd_C_sf"/>
</dbReference>
<dbReference type="InterPro" id="IPR025110">
    <property type="entry name" value="AMP-bd_C"/>
</dbReference>
<dbReference type="InterPro" id="IPR042099">
    <property type="entry name" value="ANL_N_sf"/>
</dbReference>
<evidence type="ECO:0000256" key="1">
    <source>
        <dbReference type="ARBA" id="ARBA00022450"/>
    </source>
</evidence>
<dbReference type="InterPro" id="IPR009081">
    <property type="entry name" value="PP-bd_ACP"/>
</dbReference>
<dbReference type="STRING" id="145854.GA0074692_2359"/>
<dbReference type="EMBL" id="FMHW01000002">
    <property type="protein sequence ID" value="SCL27491.1"/>
    <property type="molecule type" value="Genomic_DNA"/>
</dbReference>
<dbReference type="GO" id="GO:0005737">
    <property type="term" value="C:cytoplasm"/>
    <property type="evidence" value="ECO:0007669"/>
    <property type="project" value="TreeGrafter"/>
</dbReference>
<dbReference type="GO" id="GO:0031177">
    <property type="term" value="F:phosphopantetheine binding"/>
    <property type="evidence" value="ECO:0007669"/>
    <property type="project" value="InterPro"/>
</dbReference>
<gene>
    <name evidence="4" type="ORF">GA0074692_2359</name>
</gene>
<dbReference type="Gene3D" id="1.10.1200.10">
    <property type="entry name" value="ACP-like"/>
    <property type="match status" value="1"/>
</dbReference>
<dbReference type="Proteomes" id="UP000198959">
    <property type="component" value="Unassembled WGS sequence"/>
</dbReference>
<dbReference type="Pfam" id="PF00501">
    <property type="entry name" value="AMP-binding"/>
    <property type="match status" value="1"/>
</dbReference>
<dbReference type="InterPro" id="IPR036736">
    <property type="entry name" value="ACP-like_sf"/>
</dbReference>
<keyword evidence="2" id="KW-0597">Phosphoprotein</keyword>
<reference evidence="5" key="1">
    <citation type="submission" date="2016-06" db="EMBL/GenBank/DDBJ databases">
        <authorList>
            <person name="Varghese N."/>
            <person name="Submissions Spin"/>
        </authorList>
    </citation>
    <scope>NUCLEOTIDE SEQUENCE [LARGE SCALE GENOMIC DNA]</scope>
    <source>
        <strain evidence="5">DSM 43817</strain>
    </source>
</reference>
<keyword evidence="5" id="KW-1185">Reference proteome</keyword>
<dbReference type="PROSITE" id="PS50075">
    <property type="entry name" value="CARRIER"/>
    <property type="match status" value="1"/>
</dbReference>
<dbReference type="Pfam" id="PF13193">
    <property type="entry name" value="AMP-binding_C"/>
    <property type="match status" value="1"/>
</dbReference>
<dbReference type="SUPFAM" id="SSF56801">
    <property type="entry name" value="Acetyl-CoA synthetase-like"/>
    <property type="match status" value="1"/>
</dbReference>
<organism evidence="4 5">
    <name type="scientific">Micromonospora pallida</name>
    <dbReference type="NCBI Taxonomy" id="145854"/>
    <lineage>
        <taxon>Bacteria</taxon>
        <taxon>Bacillati</taxon>
        <taxon>Actinomycetota</taxon>
        <taxon>Actinomycetes</taxon>
        <taxon>Micromonosporales</taxon>
        <taxon>Micromonosporaceae</taxon>
        <taxon>Micromonospora</taxon>
    </lineage>
</organism>
<dbReference type="SUPFAM" id="SSF47336">
    <property type="entry name" value="ACP-like"/>
    <property type="match status" value="1"/>
</dbReference>
<evidence type="ECO:0000256" key="2">
    <source>
        <dbReference type="ARBA" id="ARBA00022553"/>
    </source>
</evidence>
<accession>A0A1C6SDP5</accession>
<dbReference type="GO" id="GO:0044550">
    <property type="term" value="P:secondary metabolite biosynthetic process"/>
    <property type="evidence" value="ECO:0007669"/>
    <property type="project" value="TreeGrafter"/>
</dbReference>
<name>A0A1C6SDP5_9ACTN</name>
<dbReference type="Pfam" id="PF00550">
    <property type="entry name" value="PP-binding"/>
    <property type="match status" value="1"/>
</dbReference>
<dbReference type="AlphaFoldDB" id="A0A1C6SDP5"/>
<dbReference type="NCBIfam" id="TIGR01733">
    <property type="entry name" value="AA-adenyl-dom"/>
    <property type="match status" value="1"/>
</dbReference>
<feature type="domain" description="Carrier" evidence="3">
    <location>
        <begin position="465"/>
        <end position="540"/>
    </location>
</feature>
<dbReference type="PANTHER" id="PTHR45527:SF1">
    <property type="entry name" value="FATTY ACID SYNTHASE"/>
    <property type="match status" value="1"/>
</dbReference>
<dbReference type="CDD" id="cd05930">
    <property type="entry name" value="A_NRPS"/>
    <property type="match status" value="1"/>
</dbReference>
<evidence type="ECO:0000259" key="3">
    <source>
        <dbReference type="PROSITE" id="PS50075"/>
    </source>
</evidence>
<dbReference type="SMART" id="SM00823">
    <property type="entry name" value="PKS_PP"/>
    <property type="match status" value="1"/>
</dbReference>
<dbReference type="RefSeq" id="WP_091643134.1">
    <property type="nucleotide sequence ID" value="NZ_FMHW01000002.1"/>
</dbReference>
<dbReference type="InterPro" id="IPR010071">
    <property type="entry name" value="AA_adenyl_dom"/>
</dbReference>
<dbReference type="Gene3D" id="3.30.300.30">
    <property type="match status" value="1"/>
</dbReference>
<protein>
    <submittedName>
        <fullName evidence="4">Amino acid adenylation domain-containing protein</fullName>
    </submittedName>
</protein>
<proteinExistence type="predicted"/>
<dbReference type="OrthoDB" id="4477213at2"/>
<dbReference type="GO" id="GO:0043041">
    <property type="term" value="P:amino acid activation for nonribosomal peptide biosynthetic process"/>
    <property type="evidence" value="ECO:0007669"/>
    <property type="project" value="TreeGrafter"/>
</dbReference>
<dbReference type="InterPro" id="IPR020806">
    <property type="entry name" value="PKS_PP-bd"/>
</dbReference>
<dbReference type="Gene3D" id="3.40.50.12780">
    <property type="entry name" value="N-terminal domain of ligase-like"/>
    <property type="match status" value="1"/>
</dbReference>
<evidence type="ECO:0000313" key="5">
    <source>
        <dbReference type="Proteomes" id="UP000198959"/>
    </source>
</evidence>
<keyword evidence="1" id="KW-0596">Phosphopantetheine</keyword>